<protein>
    <submittedName>
        <fullName evidence="1">Uncharacterized protein</fullName>
    </submittedName>
</protein>
<organism evidence="1 2">
    <name type="scientific">Olea europaea subsp. europaea</name>
    <dbReference type="NCBI Taxonomy" id="158383"/>
    <lineage>
        <taxon>Eukaryota</taxon>
        <taxon>Viridiplantae</taxon>
        <taxon>Streptophyta</taxon>
        <taxon>Embryophyta</taxon>
        <taxon>Tracheophyta</taxon>
        <taxon>Spermatophyta</taxon>
        <taxon>Magnoliopsida</taxon>
        <taxon>eudicotyledons</taxon>
        <taxon>Gunneridae</taxon>
        <taxon>Pentapetalae</taxon>
        <taxon>asterids</taxon>
        <taxon>lamiids</taxon>
        <taxon>Lamiales</taxon>
        <taxon>Oleaceae</taxon>
        <taxon>Oleeae</taxon>
        <taxon>Olea</taxon>
    </lineage>
</organism>
<dbReference type="EMBL" id="CACTIH010000091">
    <property type="protein sequence ID" value="CAA2953483.1"/>
    <property type="molecule type" value="Genomic_DNA"/>
</dbReference>
<dbReference type="Proteomes" id="UP000594638">
    <property type="component" value="Unassembled WGS sequence"/>
</dbReference>
<reference evidence="1 2" key="1">
    <citation type="submission" date="2019-12" db="EMBL/GenBank/DDBJ databases">
        <authorList>
            <person name="Alioto T."/>
            <person name="Alioto T."/>
            <person name="Gomez Garrido J."/>
        </authorList>
    </citation>
    <scope>NUCLEOTIDE SEQUENCE [LARGE SCALE GENOMIC DNA]</scope>
</reference>
<dbReference type="Gramene" id="OE9A006694T1">
    <property type="protein sequence ID" value="OE9A006694C1"/>
    <property type="gene ID" value="OE9A006694"/>
</dbReference>
<gene>
    <name evidence="1" type="ORF">OLEA9_A006694</name>
</gene>
<evidence type="ECO:0000313" key="2">
    <source>
        <dbReference type="Proteomes" id="UP000594638"/>
    </source>
</evidence>
<comment type="caution">
    <text evidence="1">The sequence shown here is derived from an EMBL/GenBank/DDBJ whole genome shotgun (WGS) entry which is preliminary data.</text>
</comment>
<proteinExistence type="predicted"/>
<name>A0A8S0PKF6_OLEEU</name>
<dbReference type="AlphaFoldDB" id="A0A8S0PKF6"/>
<accession>A0A8S0PKF6</accession>
<sequence>MAPLTLRLWSSVCAALREDPCFFWSQISKDSWFHLVTDRDGLVVTSTLHLLGFCGGVTDWLITSAASQSSAEVFRLPLLPYHVGFFGVLLLSPVFSGDFDVAAV</sequence>
<keyword evidence="2" id="KW-1185">Reference proteome</keyword>
<evidence type="ECO:0000313" key="1">
    <source>
        <dbReference type="EMBL" id="CAA2953483.1"/>
    </source>
</evidence>